<evidence type="ECO:0000256" key="4">
    <source>
        <dbReference type="ARBA" id="ARBA00022729"/>
    </source>
</evidence>
<gene>
    <name evidence="10" type="ORF">RND81_08G097100</name>
</gene>
<evidence type="ECO:0000256" key="3">
    <source>
        <dbReference type="ARBA" id="ARBA00022692"/>
    </source>
</evidence>
<dbReference type="PANTHER" id="PTHR22811">
    <property type="entry name" value="TRANSMEMBRANE EMP24 DOMAIN-CONTAINING PROTEIN"/>
    <property type="match status" value="1"/>
</dbReference>
<evidence type="ECO:0000256" key="8">
    <source>
        <dbReference type="SAM" id="Phobius"/>
    </source>
</evidence>
<evidence type="ECO:0000259" key="9">
    <source>
        <dbReference type="PROSITE" id="PS50866"/>
    </source>
</evidence>
<comment type="caution">
    <text evidence="10">The sequence shown here is derived from an EMBL/GenBank/DDBJ whole genome shotgun (WGS) entry which is preliminary data.</text>
</comment>
<dbReference type="Proteomes" id="UP001443914">
    <property type="component" value="Unassembled WGS sequence"/>
</dbReference>
<protein>
    <recommendedName>
        <fullName evidence="9">GOLD domain-containing protein</fullName>
    </recommendedName>
</protein>
<comment type="similarity">
    <text evidence="2 7">Belongs to the EMP24/GP25L family.</text>
</comment>
<evidence type="ECO:0000256" key="5">
    <source>
        <dbReference type="ARBA" id="ARBA00022989"/>
    </source>
</evidence>
<dbReference type="InterPro" id="IPR015720">
    <property type="entry name" value="Emp24-like"/>
</dbReference>
<keyword evidence="11" id="KW-1185">Reference proteome</keyword>
<evidence type="ECO:0000313" key="10">
    <source>
        <dbReference type="EMBL" id="KAK9698341.1"/>
    </source>
</evidence>
<feature type="transmembrane region" description="Helical" evidence="8">
    <location>
        <begin position="186"/>
        <end position="206"/>
    </location>
</feature>
<evidence type="ECO:0000313" key="11">
    <source>
        <dbReference type="Proteomes" id="UP001443914"/>
    </source>
</evidence>
<evidence type="ECO:0000256" key="7">
    <source>
        <dbReference type="RuleBase" id="RU003827"/>
    </source>
</evidence>
<dbReference type="GO" id="GO:0016020">
    <property type="term" value="C:membrane"/>
    <property type="evidence" value="ECO:0007669"/>
    <property type="project" value="UniProtKB-SubCell"/>
</dbReference>
<dbReference type="EMBL" id="JBDFQZ010000008">
    <property type="protein sequence ID" value="KAK9698341.1"/>
    <property type="molecule type" value="Genomic_DNA"/>
</dbReference>
<dbReference type="PROSITE" id="PS50866">
    <property type="entry name" value="GOLD"/>
    <property type="match status" value="1"/>
</dbReference>
<reference evidence="10" key="1">
    <citation type="submission" date="2024-03" db="EMBL/GenBank/DDBJ databases">
        <title>WGS assembly of Saponaria officinalis var. Norfolk2.</title>
        <authorList>
            <person name="Jenkins J."/>
            <person name="Shu S."/>
            <person name="Grimwood J."/>
            <person name="Barry K."/>
            <person name="Goodstein D."/>
            <person name="Schmutz J."/>
            <person name="Leebens-Mack J."/>
            <person name="Osbourn A."/>
        </authorList>
    </citation>
    <scope>NUCLEOTIDE SEQUENCE [LARGE SCALE GENOMIC DNA]</scope>
    <source>
        <strain evidence="10">JIC</strain>
    </source>
</reference>
<keyword evidence="4" id="KW-0732">Signal</keyword>
<dbReference type="Pfam" id="PF01105">
    <property type="entry name" value="EMP24_GP25L"/>
    <property type="match status" value="1"/>
</dbReference>
<evidence type="ECO:0000256" key="1">
    <source>
        <dbReference type="ARBA" id="ARBA00004479"/>
    </source>
</evidence>
<dbReference type="AlphaFoldDB" id="A0AAW1J6K2"/>
<comment type="subcellular location">
    <subcellularLocation>
        <location evidence="1 7">Membrane</location>
        <topology evidence="1 7">Single-pass type I membrane protein</topology>
    </subcellularLocation>
</comment>
<keyword evidence="6 8" id="KW-0472">Membrane</keyword>
<feature type="domain" description="GOLD" evidence="9">
    <location>
        <begin position="36"/>
        <end position="151"/>
    </location>
</feature>
<dbReference type="InterPro" id="IPR009038">
    <property type="entry name" value="GOLD_dom"/>
</dbReference>
<dbReference type="SMART" id="SM01190">
    <property type="entry name" value="EMP24_GP25L"/>
    <property type="match status" value="1"/>
</dbReference>
<proteinExistence type="inferred from homology"/>
<keyword evidence="3 7" id="KW-0812">Transmembrane</keyword>
<feature type="transmembrane region" description="Helical" evidence="8">
    <location>
        <begin position="6"/>
        <end position="27"/>
    </location>
</feature>
<evidence type="ECO:0000256" key="6">
    <source>
        <dbReference type="ARBA" id="ARBA00023136"/>
    </source>
</evidence>
<evidence type="ECO:0000256" key="2">
    <source>
        <dbReference type="ARBA" id="ARBA00007104"/>
    </source>
</evidence>
<keyword evidence="5 8" id="KW-1133">Transmembrane helix</keyword>
<name>A0AAW1J6K2_SAPOF</name>
<organism evidence="10 11">
    <name type="scientific">Saponaria officinalis</name>
    <name type="common">Common soapwort</name>
    <name type="synonym">Lychnis saponaria</name>
    <dbReference type="NCBI Taxonomy" id="3572"/>
    <lineage>
        <taxon>Eukaryota</taxon>
        <taxon>Viridiplantae</taxon>
        <taxon>Streptophyta</taxon>
        <taxon>Embryophyta</taxon>
        <taxon>Tracheophyta</taxon>
        <taxon>Spermatophyta</taxon>
        <taxon>Magnoliopsida</taxon>
        <taxon>eudicotyledons</taxon>
        <taxon>Gunneridae</taxon>
        <taxon>Pentapetalae</taxon>
        <taxon>Caryophyllales</taxon>
        <taxon>Caryophyllaceae</taxon>
        <taxon>Caryophylleae</taxon>
        <taxon>Saponaria</taxon>
    </lineage>
</organism>
<accession>A0AAW1J6K2</accession>
<sequence length="216" mass="24964">MFALLNFNIIIITITSICLNCISCDSLRFNIPSGSTKCIKEDMKRNSMTVGKYTIVNPIEGRPLPPNYRITTRVTSPGGKNNHYQEVVDKGTFAFTTVDTGDYMTCFWAPYHHPPITISIDFEWTSGVDAKDWHNVARKGRVDLLNLELKRLYDIVVSIHEEMFYLREREEEMQQLNKSTKSNMTIFSFISIIIVVSVAVLQLWHLEEYFARKKLL</sequence>